<keyword evidence="4 8" id="KW-0479">Metal-binding</keyword>
<dbReference type="GO" id="GO:0046872">
    <property type="term" value="F:metal ion binding"/>
    <property type="evidence" value="ECO:0007669"/>
    <property type="project" value="UniProtKB-KW"/>
</dbReference>
<dbReference type="InterPro" id="IPR034804">
    <property type="entry name" value="SQR/QFR_C/D"/>
</dbReference>
<dbReference type="Proteomes" id="UP000245380">
    <property type="component" value="Unassembled WGS sequence"/>
</dbReference>
<dbReference type="InterPro" id="IPR016002">
    <property type="entry name" value="Succ_DH_cyt_b558_Firmicute"/>
</dbReference>
<evidence type="ECO:0000313" key="11">
    <source>
        <dbReference type="Proteomes" id="UP000245380"/>
    </source>
</evidence>
<keyword evidence="3 9" id="KW-0812">Transmembrane</keyword>
<evidence type="ECO:0000256" key="4">
    <source>
        <dbReference type="ARBA" id="ARBA00022723"/>
    </source>
</evidence>
<organism evidence="10 11">
    <name type="scientific">Sulfoacidibacillus thermotolerans</name>
    <name type="common">Acidibacillus sulfuroxidans</name>
    <dbReference type="NCBI Taxonomy" id="1765684"/>
    <lineage>
        <taxon>Bacteria</taxon>
        <taxon>Bacillati</taxon>
        <taxon>Bacillota</taxon>
        <taxon>Bacilli</taxon>
        <taxon>Bacillales</taxon>
        <taxon>Alicyclobacillaceae</taxon>
        <taxon>Sulfoacidibacillus</taxon>
    </lineage>
</organism>
<dbReference type="GO" id="GO:0016020">
    <property type="term" value="C:membrane"/>
    <property type="evidence" value="ECO:0007669"/>
    <property type="project" value="UniProtKB-SubCell"/>
</dbReference>
<gene>
    <name evidence="10" type="ORF">BM613_02000</name>
</gene>
<feature type="binding site" description="axial binding residue" evidence="8">
    <location>
        <position position="119"/>
    </location>
    <ligand>
        <name>heme</name>
        <dbReference type="ChEBI" id="CHEBI:30413"/>
    </ligand>
    <ligandPart>
        <name>Fe</name>
        <dbReference type="ChEBI" id="CHEBI:18248"/>
    </ligandPart>
</feature>
<dbReference type="CDD" id="cd03497">
    <property type="entry name" value="SQR_TypeB_1_TM"/>
    <property type="match status" value="1"/>
</dbReference>
<evidence type="ECO:0000256" key="7">
    <source>
        <dbReference type="ARBA" id="ARBA00023136"/>
    </source>
</evidence>
<evidence type="ECO:0000256" key="2">
    <source>
        <dbReference type="ARBA" id="ARBA00022617"/>
    </source>
</evidence>
<evidence type="ECO:0000256" key="1">
    <source>
        <dbReference type="ARBA" id="ARBA00004370"/>
    </source>
</evidence>
<dbReference type="Pfam" id="PF01127">
    <property type="entry name" value="Sdh_cyt"/>
    <property type="match status" value="1"/>
</dbReference>
<feature type="binding site" description="axial binding residue" evidence="8">
    <location>
        <position position="158"/>
    </location>
    <ligand>
        <name>heme</name>
        <dbReference type="ChEBI" id="CHEBI:30413"/>
    </ligand>
    <ligandPart>
        <name>Fe</name>
        <dbReference type="ChEBI" id="CHEBI:18248"/>
    </ligandPart>
</feature>
<feature type="binding site" description="axial binding residue" evidence="8">
    <location>
        <position position="76"/>
    </location>
    <ligand>
        <name>heme</name>
        <dbReference type="ChEBI" id="CHEBI:30413"/>
    </ligand>
    <ligandPart>
        <name>Fe</name>
        <dbReference type="ChEBI" id="CHEBI:18248"/>
    </ligandPart>
</feature>
<feature type="transmembrane region" description="Helical" evidence="9">
    <location>
        <begin position="60"/>
        <end position="82"/>
    </location>
</feature>
<dbReference type="OrthoDB" id="9789209at2"/>
<keyword evidence="7 9" id="KW-0472">Membrane</keyword>
<dbReference type="InterPro" id="IPR000701">
    <property type="entry name" value="SuccDH_FuR_B_TM-su"/>
</dbReference>
<evidence type="ECO:0000313" key="10">
    <source>
        <dbReference type="EMBL" id="PWI58881.1"/>
    </source>
</evidence>
<protein>
    <submittedName>
        <fullName evidence="10">Succinate dehydrogenase</fullName>
    </submittedName>
</protein>
<evidence type="ECO:0000256" key="3">
    <source>
        <dbReference type="ARBA" id="ARBA00022692"/>
    </source>
</evidence>
<dbReference type="RefSeq" id="WP_109429477.1">
    <property type="nucleotide sequence ID" value="NZ_MPDK01000002.1"/>
</dbReference>
<keyword evidence="11" id="KW-1185">Reference proteome</keyword>
<keyword evidence="6 8" id="KW-0408">Iron</keyword>
<dbReference type="InterPro" id="IPR011138">
    <property type="entry name" value="Cytochrome_b-558"/>
</dbReference>
<keyword evidence="2 8" id="KW-0349">Heme</keyword>
<dbReference type="EMBL" id="MPDK01000002">
    <property type="protein sequence ID" value="PWI58881.1"/>
    <property type="molecule type" value="Genomic_DNA"/>
</dbReference>
<dbReference type="NCBIfam" id="TIGR02046">
    <property type="entry name" value="sdhC_b558_fam"/>
    <property type="match status" value="1"/>
</dbReference>
<feature type="binding site" description="axial binding residue" evidence="8">
    <location>
        <position position="34"/>
    </location>
    <ligand>
        <name>heme</name>
        <dbReference type="ChEBI" id="CHEBI:30413"/>
    </ligand>
    <ligandPart>
        <name>Fe</name>
        <dbReference type="ChEBI" id="CHEBI:18248"/>
    </ligandPart>
</feature>
<dbReference type="Gene3D" id="1.20.1300.10">
    <property type="entry name" value="Fumarate reductase/succinate dehydrogenase, transmembrane subunit"/>
    <property type="match status" value="1"/>
</dbReference>
<comment type="subcellular location">
    <subcellularLocation>
        <location evidence="1">Membrane</location>
    </subcellularLocation>
</comment>
<name>A0A2U3DC68_SULT2</name>
<dbReference type="SUPFAM" id="SSF81343">
    <property type="entry name" value="Fumarate reductase respiratory complex transmembrane subunits"/>
    <property type="match status" value="1"/>
</dbReference>
<reference evidence="10 11" key="1">
    <citation type="submission" date="2016-11" db="EMBL/GenBank/DDBJ databases">
        <title>Comparative genomics of Acidibacillus ferroxidans species.</title>
        <authorList>
            <person name="Oliveira G."/>
            <person name="Nunes G."/>
            <person name="Oliveira R."/>
            <person name="Araujo F."/>
            <person name="Salim A."/>
            <person name="Scholte L."/>
            <person name="Morais D."/>
            <person name="Nancucheo I."/>
            <person name="Johnson D.B."/>
            <person name="Grail B."/>
            <person name="Bittencourt J."/>
            <person name="Valadares R."/>
        </authorList>
    </citation>
    <scope>NUCLEOTIDE SEQUENCE [LARGE SCALE GENOMIC DNA]</scope>
    <source>
        <strain evidence="10 11">Y002</strain>
    </source>
</reference>
<comment type="caution">
    <text evidence="10">The sequence shown here is derived from an EMBL/GenBank/DDBJ whole genome shotgun (WGS) entry which is preliminary data.</text>
</comment>
<sequence length="208" mass="23693">MSVAIATANHRDFLFRRLHTLAGVVPVGLFLLEHFFTNATATEGPTAFNNAVNTIQHIPYLHVVEFVFIFLPLIYHGVYGLYVAYTSGYNAQQYTWLRNRMFALQRITGVITFIFIIYHLWTTRFSGQEPNFNFVHNLVSNPINFWIMLIGVVAATFHFSNGLWSFMVHWGITVGPRAQRISAVVMMVFFVILAFVGIDALLAFVHTA</sequence>
<feature type="transmembrane region" description="Helical" evidence="9">
    <location>
        <begin position="184"/>
        <end position="205"/>
    </location>
</feature>
<proteinExistence type="predicted"/>
<evidence type="ECO:0000256" key="6">
    <source>
        <dbReference type="ARBA" id="ARBA00023004"/>
    </source>
</evidence>
<dbReference type="AlphaFoldDB" id="A0A2U3DC68"/>
<keyword evidence="5 9" id="KW-1133">Transmembrane helix</keyword>
<feature type="transmembrane region" description="Helical" evidence="9">
    <location>
        <begin position="21"/>
        <end position="40"/>
    </location>
</feature>
<evidence type="ECO:0000256" key="8">
    <source>
        <dbReference type="PIRSR" id="PIRSR000170-1"/>
    </source>
</evidence>
<dbReference type="PIRSF" id="PIRSF000170">
    <property type="entry name" value="Succ_dh_cyt_b558"/>
    <property type="match status" value="1"/>
</dbReference>
<accession>A0A2U3DC68</accession>
<feature type="transmembrane region" description="Helical" evidence="9">
    <location>
        <begin position="145"/>
        <end position="172"/>
    </location>
</feature>
<evidence type="ECO:0000256" key="5">
    <source>
        <dbReference type="ARBA" id="ARBA00022989"/>
    </source>
</evidence>
<evidence type="ECO:0000256" key="9">
    <source>
        <dbReference type="SAM" id="Phobius"/>
    </source>
</evidence>
<feature type="transmembrane region" description="Helical" evidence="9">
    <location>
        <begin position="103"/>
        <end position="121"/>
    </location>
</feature>